<dbReference type="InterPro" id="IPR036380">
    <property type="entry name" value="Isochorismatase-like_sf"/>
</dbReference>
<dbReference type="InterPro" id="IPR050993">
    <property type="entry name" value="Isochorismatase_domain"/>
</dbReference>
<evidence type="ECO:0000313" key="3">
    <source>
        <dbReference type="Proteomes" id="UP000035760"/>
    </source>
</evidence>
<dbReference type="Gene3D" id="3.40.50.850">
    <property type="entry name" value="Isochorismatase-like"/>
    <property type="match status" value="1"/>
</dbReference>
<comment type="caution">
    <text evidence="2">The sequence shown here is derived from an EMBL/GenBank/DDBJ whole genome shotgun (WGS) entry which is preliminary data.</text>
</comment>
<dbReference type="Pfam" id="PF00857">
    <property type="entry name" value="Isochorismatase"/>
    <property type="match status" value="1"/>
</dbReference>
<keyword evidence="3" id="KW-1185">Reference proteome</keyword>
<feature type="domain" description="Isochorismatase-like" evidence="1">
    <location>
        <begin position="8"/>
        <end position="157"/>
    </location>
</feature>
<dbReference type="SUPFAM" id="SSF52499">
    <property type="entry name" value="Isochorismatase-like hydrolases"/>
    <property type="match status" value="1"/>
</dbReference>
<reference evidence="2" key="1">
    <citation type="submission" date="2013-07" db="EMBL/GenBank/DDBJ databases">
        <authorList>
            <person name="McIlroy S."/>
        </authorList>
    </citation>
    <scope>NUCLEOTIDE SEQUENCE [LARGE SCALE GENOMIC DNA]</scope>
    <source>
        <strain evidence="2">Run_A_D11</strain>
    </source>
</reference>
<accession>W6M1S9</accession>
<dbReference type="AlphaFoldDB" id="W6M1S9"/>
<dbReference type="EMBL" id="CBTJ020000020">
    <property type="protein sequence ID" value="CDI01391.1"/>
    <property type="molecule type" value="Genomic_DNA"/>
</dbReference>
<name>W6M1S9_9GAMM</name>
<dbReference type="Proteomes" id="UP000035760">
    <property type="component" value="Unassembled WGS sequence"/>
</dbReference>
<dbReference type="InterPro" id="IPR000868">
    <property type="entry name" value="Isochorismatase-like_dom"/>
</dbReference>
<proteinExistence type="predicted"/>
<dbReference type="RefSeq" id="WP_048670488.1">
    <property type="nucleotide sequence ID" value="NZ_CBTJ020000020.1"/>
</dbReference>
<evidence type="ECO:0000313" key="2">
    <source>
        <dbReference type="EMBL" id="CDI01391.1"/>
    </source>
</evidence>
<reference evidence="2" key="2">
    <citation type="submission" date="2014-03" db="EMBL/GenBank/DDBJ databases">
        <title>Candidatus Competibacter-lineage genomes retrieved from metagenomes reveal functional metabolic diversity.</title>
        <authorList>
            <person name="McIlroy S.J."/>
            <person name="Albertsen M."/>
            <person name="Andresen E.K."/>
            <person name="Saunders A.M."/>
            <person name="Kristiansen R."/>
            <person name="Stokholm-Bjerregaard M."/>
            <person name="Nielsen K.L."/>
            <person name="Nielsen P.H."/>
        </authorList>
    </citation>
    <scope>NUCLEOTIDE SEQUENCE</scope>
    <source>
        <strain evidence="2">Run_A_D11</strain>
    </source>
</reference>
<dbReference type="PANTHER" id="PTHR14119">
    <property type="entry name" value="HYDROLASE"/>
    <property type="match status" value="1"/>
</dbReference>
<sequence length="181" mass="20288">MLMRADTSCLLVIDLQERLMPAVERADTVVANAIWLIRIAQRLGVPILASEQYPQGLGRTVAAIREVLPEDAFMEKTHFSCAAEVHCMRRIDLLSRPQMVLLGTESHVCVLQTALDLRLAGKDVYLVADAVSSRSSGDVELALARMRAEGVRVVSREMVAFEWLHRAGTEPFREISREFLR</sequence>
<dbReference type="CDD" id="cd01012">
    <property type="entry name" value="YcaC_related"/>
    <property type="match status" value="1"/>
</dbReference>
<gene>
    <name evidence="2" type="ORF">BN873_150179</name>
</gene>
<evidence type="ECO:0000259" key="1">
    <source>
        <dbReference type="Pfam" id="PF00857"/>
    </source>
</evidence>
<dbReference type="PANTHER" id="PTHR14119:SF3">
    <property type="entry name" value="ISOCHORISMATASE DOMAIN-CONTAINING PROTEIN 2"/>
    <property type="match status" value="1"/>
</dbReference>
<protein>
    <submittedName>
        <fullName evidence="2">Amidase related to nicotinamidase</fullName>
    </submittedName>
</protein>
<dbReference type="STRING" id="1400863.BN873_150179"/>
<dbReference type="OrthoDB" id="9796958at2"/>
<organism evidence="2 3">
    <name type="scientific">Candidatus Competibacter denitrificans Run_A_D11</name>
    <dbReference type="NCBI Taxonomy" id="1400863"/>
    <lineage>
        <taxon>Bacteria</taxon>
        <taxon>Pseudomonadati</taxon>
        <taxon>Pseudomonadota</taxon>
        <taxon>Gammaproteobacteria</taxon>
        <taxon>Candidatus Competibacteraceae</taxon>
        <taxon>Candidatus Competibacter</taxon>
    </lineage>
</organism>